<keyword evidence="2" id="KW-1185">Reference proteome</keyword>
<evidence type="ECO:0000313" key="2">
    <source>
        <dbReference type="Proteomes" id="UP000006201"/>
    </source>
</evidence>
<dbReference type="Proteomes" id="UP000006201">
    <property type="component" value="Unassembled WGS sequence"/>
</dbReference>
<protein>
    <submittedName>
        <fullName evidence="1">Uncharacterized protein</fullName>
    </submittedName>
</protein>
<dbReference type="AlphaFoldDB" id="A4CEP3"/>
<proteinExistence type="predicted"/>
<evidence type="ECO:0000313" key="1">
    <source>
        <dbReference type="EMBL" id="EAR26772.1"/>
    </source>
</evidence>
<sequence>MPVAETNKTTWKDVNTEVIAINLRKGDWNFKAI</sequence>
<reference evidence="1 2" key="1">
    <citation type="submission" date="2006-02" db="EMBL/GenBank/DDBJ databases">
        <authorList>
            <person name="Moran M.A."/>
            <person name="Kjelleberg S."/>
            <person name="Egan S."/>
            <person name="Saunders N."/>
            <person name="Thomas T."/>
            <person name="Ferriera S."/>
            <person name="Johnson J."/>
            <person name="Kravitz S."/>
            <person name="Halpern A."/>
            <person name="Remington K."/>
            <person name="Beeson K."/>
            <person name="Tran B."/>
            <person name="Rogers Y.-H."/>
            <person name="Friedman R."/>
            <person name="Venter J.C."/>
        </authorList>
    </citation>
    <scope>NUCLEOTIDE SEQUENCE [LARGE SCALE GENOMIC DNA]</scope>
    <source>
        <strain evidence="1 2">D2</strain>
    </source>
</reference>
<comment type="caution">
    <text evidence="1">The sequence shown here is derived from an EMBL/GenBank/DDBJ whole genome shotgun (WGS) entry which is preliminary data.</text>
</comment>
<dbReference type="EMBL" id="AAOH01000009">
    <property type="protein sequence ID" value="EAR26772.1"/>
    <property type="molecule type" value="Genomic_DNA"/>
</dbReference>
<organism evidence="1 2">
    <name type="scientific">Pseudoalteromonas tunicata D2</name>
    <dbReference type="NCBI Taxonomy" id="87626"/>
    <lineage>
        <taxon>Bacteria</taxon>
        <taxon>Pseudomonadati</taxon>
        <taxon>Pseudomonadota</taxon>
        <taxon>Gammaproteobacteria</taxon>
        <taxon>Alteromonadales</taxon>
        <taxon>Pseudoalteromonadaceae</taxon>
        <taxon>Pseudoalteromonas</taxon>
    </lineage>
</organism>
<name>A4CEP3_9GAMM</name>
<dbReference type="HOGENOM" id="CLU_3383409_0_0_6"/>
<accession>A4CEP3</accession>
<gene>
    <name evidence="1" type="ORF">PTD2_16546</name>
</gene>